<dbReference type="CTD" id="78773213"/>
<name>A0A6A5HPK5_CAERE</name>
<dbReference type="KEGG" id="crq:GCK72_000975"/>
<accession>A0A6A5HPK5</accession>
<gene>
    <name evidence="1" type="ORF">GCK72_000975</name>
</gene>
<sequence length="66" mass="7376">MHDTLLTTMIQIVSANLRAIGQNERDVRINKLSNAAGLSQDVLNQIRALTHEQLLALLELVVTLRQ</sequence>
<protein>
    <submittedName>
        <fullName evidence="1">Uncharacterized protein</fullName>
    </submittedName>
</protein>
<dbReference type="AlphaFoldDB" id="A0A6A5HPK5"/>
<dbReference type="RefSeq" id="XP_053591429.1">
    <property type="nucleotide sequence ID" value="XM_053722784.1"/>
</dbReference>
<dbReference type="Proteomes" id="UP000483820">
    <property type="component" value="Chromosome I"/>
</dbReference>
<organism evidence="1 2">
    <name type="scientific">Caenorhabditis remanei</name>
    <name type="common">Caenorhabditis vulgaris</name>
    <dbReference type="NCBI Taxonomy" id="31234"/>
    <lineage>
        <taxon>Eukaryota</taxon>
        <taxon>Metazoa</taxon>
        <taxon>Ecdysozoa</taxon>
        <taxon>Nematoda</taxon>
        <taxon>Chromadorea</taxon>
        <taxon>Rhabditida</taxon>
        <taxon>Rhabditina</taxon>
        <taxon>Rhabditomorpha</taxon>
        <taxon>Rhabditoidea</taxon>
        <taxon>Rhabditidae</taxon>
        <taxon>Peloderinae</taxon>
        <taxon>Caenorhabditis</taxon>
    </lineage>
</organism>
<evidence type="ECO:0000313" key="2">
    <source>
        <dbReference type="Proteomes" id="UP000483820"/>
    </source>
</evidence>
<dbReference type="EMBL" id="WUAV01000001">
    <property type="protein sequence ID" value="KAF1769161.1"/>
    <property type="molecule type" value="Genomic_DNA"/>
</dbReference>
<dbReference type="GeneID" id="78773213"/>
<comment type="caution">
    <text evidence="1">The sequence shown here is derived from an EMBL/GenBank/DDBJ whole genome shotgun (WGS) entry which is preliminary data.</text>
</comment>
<reference evidence="1 2" key="1">
    <citation type="submission" date="2019-12" db="EMBL/GenBank/DDBJ databases">
        <title>Chromosome-level assembly of the Caenorhabditis remanei genome.</title>
        <authorList>
            <person name="Teterina A.A."/>
            <person name="Willis J.H."/>
            <person name="Phillips P.C."/>
        </authorList>
    </citation>
    <scope>NUCLEOTIDE SEQUENCE [LARGE SCALE GENOMIC DNA]</scope>
    <source>
        <strain evidence="1 2">PX506</strain>
        <tissue evidence="1">Whole organism</tissue>
    </source>
</reference>
<evidence type="ECO:0000313" key="1">
    <source>
        <dbReference type="EMBL" id="KAF1769161.1"/>
    </source>
</evidence>
<proteinExistence type="predicted"/>